<comment type="caution">
    <text evidence="3">The sequence shown here is derived from an EMBL/GenBank/DDBJ whole genome shotgun (WGS) entry which is preliminary data.</text>
</comment>
<reference evidence="3" key="1">
    <citation type="journal article" date="2014" name="Front. Microbiol.">
        <title>High frequency of phylogenetically diverse reductive dehalogenase-homologous genes in deep subseafloor sedimentary metagenomes.</title>
        <authorList>
            <person name="Kawai M."/>
            <person name="Futagami T."/>
            <person name="Toyoda A."/>
            <person name="Takaki Y."/>
            <person name="Nishi S."/>
            <person name="Hori S."/>
            <person name="Arai W."/>
            <person name="Tsubouchi T."/>
            <person name="Morono Y."/>
            <person name="Uchiyama I."/>
            <person name="Ito T."/>
            <person name="Fujiyama A."/>
            <person name="Inagaki F."/>
            <person name="Takami H."/>
        </authorList>
    </citation>
    <scope>NUCLEOTIDE SEQUENCE</scope>
    <source>
        <strain evidence="3">Expedition CK06-06</strain>
    </source>
</reference>
<accession>X1KT27</accession>
<dbReference type="PANTHER" id="PTHR34703:SF1">
    <property type="entry name" value="ANTIPORTER SUBUNIT MNHG2-RELATED"/>
    <property type="match status" value="1"/>
</dbReference>
<keyword evidence="1" id="KW-0472">Membrane</keyword>
<dbReference type="NCBIfam" id="TIGR01300">
    <property type="entry name" value="CPA3_mnhG_phaG"/>
    <property type="match status" value="1"/>
</dbReference>
<keyword evidence="1" id="KW-0812">Transmembrane</keyword>
<dbReference type="EMBL" id="BARV01001207">
    <property type="protein sequence ID" value="GAH93314.1"/>
    <property type="molecule type" value="Genomic_DNA"/>
</dbReference>
<dbReference type="NCBIfam" id="NF009314">
    <property type="entry name" value="PRK12674.1-2"/>
    <property type="match status" value="1"/>
</dbReference>
<dbReference type="Pfam" id="PF03334">
    <property type="entry name" value="PhaG_MnhG_YufB"/>
    <property type="match status" value="1"/>
</dbReference>
<evidence type="ECO:0000259" key="2">
    <source>
        <dbReference type="Pfam" id="PF07085"/>
    </source>
</evidence>
<proteinExistence type="predicted"/>
<dbReference type="AlphaFoldDB" id="X1KT27"/>
<dbReference type="Gene3D" id="3.40.1390.20">
    <property type="entry name" value="HprK N-terminal domain-like"/>
    <property type="match status" value="1"/>
</dbReference>
<organism evidence="3">
    <name type="scientific">marine sediment metagenome</name>
    <dbReference type="NCBI Taxonomy" id="412755"/>
    <lineage>
        <taxon>unclassified sequences</taxon>
        <taxon>metagenomes</taxon>
        <taxon>ecological metagenomes</taxon>
    </lineage>
</organism>
<evidence type="ECO:0000256" key="1">
    <source>
        <dbReference type="SAM" id="Phobius"/>
    </source>
</evidence>
<sequence>MKVSKIINKCHLEKIVFSANYEISTGYCGDLMSDVMAHAKPDSIWITIQAHKNSIAVALIKDIKAIIFTNNVSISQEVIEKAEEEKIDLFQTSKDSFTISGEIYCMMEAETGKDLNRLIHLFFQISTFDVFGCLGLVRLPDVYCRLQAATKCVTLGSCSILFGTFLIVGFTAAGIKSLLCIIFLVLTAPVAAHVIARGAHRAGVKLWEGSSVDKYAEDKEGKSQSRIK</sequence>
<keyword evidence="1" id="KW-1133">Transmembrane helix</keyword>
<protein>
    <recommendedName>
        <fullName evidence="2">DRTGG domain-containing protein</fullName>
    </recommendedName>
</protein>
<dbReference type="Pfam" id="PF07085">
    <property type="entry name" value="DRTGG"/>
    <property type="match status" value="1"/>
</dbReference>
<feature type="domain" description="DRTGG" evidence="2">
    <location>
        <begin position="32"/>
        <end position="103"/>
    </location>
</feature>
<dbReference type="InterPro" id="IPR010766">
    <property type="entry name" value="DRTGG"/>
</dbReference>
<evidence type="ECO:0000313" key="3">
    <source>
        <dbReference type="EMBL" id="GAH93314.1"/>
    </source>
</evidence>
<gene>
    <name evidence="3" type="ORF">S06H3_03641</name>
</gene>
<dbReference type="InterPro" id="IPR028979">
    <property type="entry name" value="Ser_kin/Pase_Hpr-like_N_sf"/>
</dbReference>
<feature type="transmembrane region" description="Helical" evidence="1">
    <location>
        <begin position="175"/>
        <end position="196"/>
    </location>
</feature>
<dbReference type="SUPFAM" id="SSF75138">
    <property type="entry name" value="HprK N-terminal domain-like"/>
    <property type="match status" value="1"/>
</dbReference>
<dbReference type="PANTHER" id="PTHR34703">
    <property type="entry name" value="ANTIPORTER SUBUNIT MNHG2-RELATED"/>
    <property type="match status" value="1"/>
</dbReference>
<dbReference type="InterPro" id="IPR005133">
    <property type="entry name" value="PhaG_MnhG_YufB"/>
</dbReference>
<feature type="transmembrane region" description="Helical" evidence="1">
    <location>
        <begin position="149"/>
        <end position="169"/>
    </location>
</feature>
<dbReference type="GO" id="GO:0015385">
    <property type="term" value="F:sodium:proton antiporter activity"/>
    <property type="evidence" value="ECO:0007669"/>
    <property type="project" value="TreeGrafter"/>
</dbReference>
<name>X1KT27_9ZZZZ</name>